<comment type="caution">
    <text evidence="4">The sequence shown here is derived from an EMBL/GenBank/DDBJ whole genome shotgun (WGS) entry which is preliminary data.</text>
</comment>
<reference evidence="4" key="2">
    <citation type="submission" date="2023-03" db="EMBL/GenBank/DDBJ databases">
        <authorList>
            <person name="Inwood S.N."/>
            <person name="Skelly J.G."/>
            <person name="Guhlin J."/>
            <person name="Harrop T.W.R."/>
            <person name="Goldson S.G."/>
            <person name="Dearden P.K."/>
        </authorList>
    </citation>
    <scope>NUCLEOTIDE SEQUENCE</scope>
    <source>
        <strain evidence="4">Lincoln</strain>
        <tissue evidence="4">Whole body</tissue>
    </source>
</reference>
<feature type="transmembrane region" description="Helical" evidence="2">
    <location>
        <begin position="941"/>
        <end position="959"/>
    </location>
</feature>
<dbReference type="InterPro" id="IPR052728">
    <property type="entry name" value="O2_lipid_transport_reg"/>
</dbReference>
<feature type="region of interest" description="Disordered" evidence="1">
    <location>
        <begin position="389"/>
        <end position="408"/>
    </location>
</feature>
<feature type="transmembrane region" description="Helical" evidence="2">
    <location>
        <begin position="775"/>
        <end position="792"/>
    </location>
</feature>
<feature type="compositionally biased region" description="Basic and acidic residues" evidence="1">
    <location>
        <begin position="1446"/>
        <end position="1461"/>
    </location>
</feature>
<accession>A0AA39C954</accession>
<feature type="transmembrane region" description="Helical" evidence="2">
    <location>
        <begin position="732"/>
        <end position="754"/>
    </location>
</feature>
<dbReference type="PANTHER" id="PTHR11161">
    <property type="entry name" value="O-ACYLTRANSFERASE"/>
    <property type="match status" value="1"/>
</dbReference>
<feature type="compositionally biased region" description="Acidic residues" evidence="1">
    <location>
        <begin position="141"/>
        <end position="166"/>
    </location>
</feature>
<keyword evidence="2" id="KW-0812">Transmembrane</keyword>
<dbReference type="Proteomes" id="UP001168972">
    <property type="component" value="Unassembled WGS sequence"/>
</dbReference>
<evidence type="ECO:0000259" key="3">
    <source>
        <dbReference type="SMART" id="SM00703"/>
    </source>
</evidence>
<feature type="domain" description="Nose resistant-to-fluoxetine protein N-terminal" evidence="3">
    <location>
        <begin position="458"/>
        <end position="609"/>
    </location>
</feature>
<feature type="transmembrane region" description="Helical" evidence="2">
    <location>
        <begin position="628"/>
        <end position="646"/>
    </location>
</feature>
<dbReference type="Pfam" id="PF01757">
    <property type="entry name" value="Acyl_transf_3"/>
    <property type="match status" value="1"/>
</dbReference>
<feature type="transmembrane region" description="Helical" evidence="2">
    <location>
        <begin position="908"/>
        <end position="929"/>
    </location>
</feature>
<keyword evidence="2" id="KW-0472">Membrane</keyword>
<dbReference type="EMBL" id="JAQQBR010001836">
    <property type="protein sequence ID" value="KAK0159785.1"/>
    <property type="molecule type" value="Genomic_DNA"/>
</dbReference>
<dbReference type="Pfam" id="PF20146">
    <property type="entry name" value="NRF"/>
    <property type="match status" value="1"/>
</dbReference>
<dbReference type="SMART" id="SM00703">
    <property type="entry name" value="NRF"/>
    <property type="match status" value="1"/>
</dbReference>
<feature type="region of interest" description="Disordered" evidence="1">
    <location>
        <begin position="1437"/>
        <end position="1510"/>
    </location>
</feature>
<keyword evidence="2" id="KW-1133">Transmembrane helix</keyword>
<feature type="compositionally biased region" description="Basic and acidic residues" evidence="1">
    <location>
        <begin position="1211"/>
        <end position="1226"/>
    </location>
</feature>
<feature type="region of interest" description="Disordered" evidence="1">
    <location>
        <begin position="1182"/>
        <end position="1269"/>
    </location>
</feature>
<feature type="compositionally biased region" description="Basic and acidic residues" evidence="1">
    <location>
        <begin position="1245"/>
        <end position="1264"/>
    </location>
</feature>
<organism evidence="4 5">
    <name type="scientific">Microctonus hyperodae</name>
    <name type="common">Parasitoid wasp</name>
    <dbReference type="NCBI Taxonomy" id="165561"/>
    <lineage>
        <taxon>Eukaryota</taxon>
        <taxon>Metazoa</taxon>
        <taxon>Ecdysozoa</taxon>
        <taxon>Arthropoda</taxon>
        <taxon>Hexapoda</taxon>
        <taxon>Insecta</taxon>
        <taxon>Pterygota</taxon>
        <taxon>Neoptera</taxon>
        <taxon>Endopterygota</taxon>
        <taxon>Hymenoptera</taxon>
        <taxon>Apocrita</taxon>
        <taxon>Ichneumonoidea</taxon>
        <taxon>Braconidae</taxon>
        <taxon>Euphorinae</taxon>
        <taxon>Microctonus</taxon>
    </lineage>
</organism>
<sequence>MALPIVGKWIVLTLLLILFYVSYGFRIRDVGQAGSTDQHSVCHHDASKCPDVDTTSPRVVSFSSRRNRVDLGGVGGIGRIKSSGVHARKVDVVVRKSSQEDTRELDSFEHGKVKFKIDEQSFSNEENDNSDVEDGDDEDVFIEDEQDSDRDVDDGDDDDDEIDEDKSENMKETAGEILKFNFKSGYKKVINQGRNVDGLEEDDDDNDVLIKRDFISKRKYEKKILNSNLEDDEEGDNFNEEDKGSLLENDEKSDVKIEIVKRIERLDKNIELSESGKNVLPLRKLEKVRLADKEKVKSMEEVAVIKNIDEESRKIKQEETAAMSNVEEVMPKDDLSIILIKEIKEKVPVLQEINNKMEVKVEELANDLTKEPVKNEEKKIKKKVNVKSMEGKEKTKNHSVKKLKEKSKDSNINEVRIEEKGKSIASKKHSEASISLSKLNDEILRLPNFVPNFTAVANPVCQQHGKIFLRQLRGHKLWALQMLDSSAKIPSGLLRGNVNQLGDYDECLGISAHVKIDDKTVKVQGKYCLANVDIYAILPEMKVPVNLIQSRNFLRATIRDTGHFVPKFTTINWALCLPAACSSTDAQIAVSSTLSYLNITSGLKFIVDVDPNMCYVHQRTRNYSKETIGVLYFYVMVLCLVLVATLRDFLVVSEGKANYSERIIMSFSLRRTIKILMKPVQVDSNDINCIHGIRSLATIALYVGHKMIPIAGLPYANRITLTEVSNNPMSSLLRVSIVYTDSFLILSGVLSAFNMSKESEIRGEIRWFCRIVARFIRLTPALLAIIFWYAYIMEHIGTGPQWNIMKENADLCKRNSWTNLLYIQNFFPFEEMCATHTHQLALDMQLSLLAPILVFFLQIKPTIGILLIFFLLQLSATLRYFSTVNNYLSVVIFHGMTVKHLYKTANLTYAVSIHRLTPYLFGIGLGVLMHRTGKNVKIYQIFVILGWILALISGSWSIFSPWFMAKRDYIYDPEESANYAVIGPVTWALSLCWIIYACFTDHAGIINRFLSNYWLIVFSRISYSVYLTQFGVFFYNLATTRYSSEFQAHRAIDLYEVLIVIIISIILTLFFDIPMQEVKCVLMECTDVSTIKSTKTQVKLEDDDEKSTASINHENFEYTPKKQNNTEEFMSRHNFYDEEPTMQSWRRARDDNDMRNYERRRCKSAQRSYIDIDANLHRATTPNRYSDDIYRGRRSLSRSGDGNLKQLSNREPSKDRSDEIKRERLGKFTRKMPVTLTSSGSDDDLLQRQREKSPRRPIERPRVSDEEDWEQELRIRRRRFMERLASEVQNTDLEKRSVESVMRSSAEGKIALLAGTTGCRGIDSWTVSHGQKISIVDGSSQEPSENEEDSSLIEDYEQREKEGQINLPIASNFVEEDDEYDEELKAPSKVRTTMMDIRSSLEENEHDENSGHLLANDVTPVASGKLFKRASIVKSQASEEDPEYLLPERPKLVEQEQEHPFKKAWQMQKSRSEEDGPSAFIIRDVKVSQTDSNQVEKNSPSPTNIRVAPQTFQLVVEDVDLDTRQIKRDENEHNERSCDDVEENIDNFDDYKQTGQSDDDLNQPERQRRQSETSESDHNAS</sequence>
<feature type="compositionally biased region" description="Basic and acidic residues" evidence="1">
    <location>
        <begin position="1563"/>
        <end position="1581"/>
    </location>
</feature>
<evidence type="ECO:0000256" key="2">
    <source>
        <dbReference type="SAM" id="Phobius"/>
    </source>
</evidence>
<dbReference type="InterPro" id="IPR006621">
    <property type="entry name" value="Nose-resist-to-fluoxetine_N"/>
</dbReference>
<name>A0AA39C954_MICHY</name>
<dbReference type="GO" id="GO:0016747">
    <property type="term" value="F:acyltransferase activity, transferring groups other than amino-acyl groups"/>
    <property type="evidence" value="ECO:0007669"/>
    <property type="project" value="InterPro"/>
</dbReference>
<dbReference type="InterPro" id="IPR002656">
    <property type="entry name" value="Acyl_transf_3_dom"/>
</dbReference>
<keyword evidence="5" id="KW-1185">Reference proteome</keyword>
<feature type="transmembrane region" description="Helical" evidence="2">
    <location>
        <begin position="1011"/>
        <end position="1034"/>
    </location>
</feature>
<proteinExistence type="predicted"/>
<evidence type="ECO:0000313" key="4">
    <source>
        <dbReference type="EMBL" id="KAK0159785.1"/>
    </source>
</evidence>
<feature type="transmembrane region" description="Helical" evidence="2">
    <location>
        <begin position="1054"/>
        <end position="1073"/>
    </location>
</feature>
<feature type="transmembrane region" description="Helical" evidence="2">
    <location>
        <begin position="848"/>
        <end position="872"/>
    </location>
</feature>
<protein>
    <recommendedName>
        <fullName evidence="3">Nose resistant-to-fluoxetine protein N-terminal domain-containing protein</fullName>
    </recommendedName>
</protein>
<feature type="compositionally biased region" description="Basic and acidic residues" evidence="1">
    <location>
        <begin position="1525"/>
        <end position="1539"/>
    </location>
</feature>
<feature type="region of interest" description="Disordered" evidence="1">
    <location>
        <begin position="1525"/>
        <end position="1581"/>
    </location>
</feature>
<evidence type="ECO:0000256" key="1">
    <source>
        <dbReference type="SAM" id="MobiDB-lite"/>
    </source>
</evidence>
<dbReference type="PANTHER" id="PTHR11161:SF4">
    <property type="entry name" value="DROP DEAD"/>
    <property type="match status" value="1"/>
</dbReference>
<feature type="transmembrane region" description="Helical" evidence="2">
    <location>
        <begin position="6"/>
        <end position="25"/>
    </location>
</feature>
<gene>
    <name evidence="4" type="ORF">PV327_010861</name>
</gene>
<reference evidence="4" key="1">
    <citation type="journal article" date="2023" name="bioRxiv">
        <title>Scaffold-level genome assemblies of two parasitoid biocontrol wasps reveal the parthenogenesis mechanism and an associated novel virus.</title>
        <authorList>
            <person name="Inwood S."/>
            <person name="Skelly J."/>
            <person name="Guhlin J."/>
            <person name="Harrop T."/>
            <person name="Goldson S."/>
            <person name="Dearden P."/>
        </authorList>
    </citation>
    <scope>NUCLEOTIDE SEQUENCE</scope>
    <source>
        <strain evidence="4">Lincoln</strain>
        <tissue evidence="4">Whole body</tissue>
    </source>
</reference>
<feature type="transmembrane region" description="Helical" evidence="2">
    <location>
        <begin position="979"/>
        <end position="999"/>
    </location>
</feature>
<feature type="region of interest" description="Disordered" evidence="1">
    <location>
        <begin position="141"/>
        <end position="171"/>
    </location>
</feature>
<feature type="compositionally biased region" description="Polar residues" evidence="1">
    <location>
        <begin position="1487"/>
        <end position="1504"/>
    </location>
</feature>
<evidence type="ECO:0000313" key="5">
    <source>
        <dbReference type="Proteomes" id="UP001168972"/>
    </source>
</evidence>